<name>A0A371F2N9_MUCPR</name>
<feature type="non-terminal residue" evidence="1">
    <location>
        <position position="1"/>
    </location>
</feature>
<dbReference type="Proteomes" id="UP000257109">
    <property type="component" value="Unassembled WGS sequence"/>
</dbReference>
<comment type="caution">
    <text evidence="1">The sequence shown here is derived from an EMBL/GenBank/DDBJ whole genome shotgun (WGS) entry which is preliminary data.</text>
</comment>
<proteinExistence type="predicted"/>
<dbReference type="AlphaFoldDB" id="A0A371F2N9"/>
<sequence>MQKVGGALMDKNPTAPRHLILNIASNTQQFEIRGGACISRVVSELEIGKPVDKAHISSEATRCWPASTSRAARMRDLFLAISEATIPIESKLGAAYITKVWTSQDHAGSESSQLSALGTKILGTTIPSTTASAIATVGE</sequence>
<accession>A0A371F2N9</accession>
<reference evidence="1" key="1">
    <citation type="submission" date="2018-05" db="EMBL/GenBank/DDBJ databases">
        <title>Draft genome of Mucuna pruriens seed.</title>
        <authorList>
            <person name="Nnadi N.E."/>
            <person name="Vos R."/>
            <person name="Hasami M.H."/>
            <person name="Devisetty U.K."/>
            <person name="Aguiy J.C."/>
        </authorList>
    </citation>
    <scope>NUCLEOTIDE SEQUENCE [LARGE SCALE GENOMIC DNA]</scope>
    <source>
        <strain evidence="1">JCA_2017</strain>
    </source>
</reference>
<evidence type="ECO:0000313" key="2">
    <source>
        <dbReference type="Proteomes" id="UP000257109"/>
    </source>
</evidence>
<gene>
    <name evidence="1" type="ORF">CR513_47947</name>
</gene>
<dbReference type="EMBL" id="QJKJ01010861">
    <property type="protein sequence ID" value="RDX72561.1"/>
    <property type="molecule type" value="Genomic_DNA"/>
</dbReference>
<evidence type="ECO:0000313" key="1">
    <source>
        <dbReference type="EMBL" id="RDX72561.1"/>
    </source>
</evidence>
<keyword evidence="2" id="KW-1185">Reference proteome</keyword>
<organism evidence="1 2">
    <name type="scientific">Mucuna pruriens</name>
    <name type="common">Velvet bean</name>
    <name type="synonym">Dolichos pruriens</name>
    <dbReference type="NCBI Taxonomy" id="157652"/>
    <lineage>
        <taxon>Eukaryota</taxon>
        <taxon>Viridiplantae</taxon>
        <taxon>Streptophyta</taxon>
        <taxon>Embryophyta</taxon>
        <taxon>Tracheophyta</taxon>
        <taxon>Spermatophyta</taxon>
        <taxon>Magnoliopsida</taxon>
        <taxon>eudicotyledons</taxon>
        <taxon>Gunneridae</taxon>
        <taxon>Pentapetalae</taxon>
        <taxon>rosids</taxon>
        <taxon>fabids</taxon>
        <taxon>Fabales</taxon>
        <taxon>Fabaceae</taxon>
        <taxon>Papilionoideae</taxon>
        <taxon>50 kb inversion clade</taxon>
        <taxon>NPAAA clade</taxon>
        <taxon>indigoferoid/millettioid clade</taxon>
        <taxon>Phaseoleae</taxon>
        <taxon>Mucuna</taxon>
    </lineage>
</organism>
<dbReference type="OrthoDB" id="999762at2759"/>
<protein>
    <submittedName>
        <fullName evidence="1">Uncharacterized protein</fullName>
    </submittedName>
</protein>